<name>A0AAN8W6Z0_9MAGN</name>
<evidence type="ECO:0000313" key="4">
    <source>
        <dbReference type="EMBL" id="KAK6941083.1"/>
    </source>
</evidence>
<dbReference type="PANTHER" id="PTHR37610">
    <property type="entry name" value="CCHC-TYPE DOMAIN-CONTAINING PROTEIN"/>
    <property type="match status" value="1"/>
</dbReference>
<dbReference type="Proteomes" id="UP001370490">
    <property type="component" value="Unassembled WGS sequence"/>
</dbReference>
<reference evidence="4 5" key="1">
    <citation type="submission" date="2023-12" db="EMBL/GenBank/DDBJ databases">
        <title>A high-quality genome assembly for Dillenia turbinata (Dilleniales).</title>
        <authorList>
            <person name="Chanderbali A."/>
        </authorList>
    </citation>
    <scope>NUCLEOTIDE SEQUENCE [LARGE SCALE GENOMIC DNA]</scope>
    <source>
        <strain evidence="4">LSX21</strain>
        <tissue evidence="4">Leaf</tissue>
    </source>
</reference>
<feature type="domain" description="Retrotransposon Copia-like N-terminal" evidence="2">
    <location>
        <begin position="21"/>
        <end position="55"/>
    </location>
</feature>
<dbReference type="Pfam" id="PF22936">
    <property type="entry name" value="Pol_BBD"/>
    <property type="match status" value="1"/>
</dbReference>
<dbReference type="AlphaFoldDB" id="A0AAN8W6Z0"/>
<gene>
    <name evidence="4" type="ORF">RJ641_030614</name>
</gene>
<keyword evidence="5" id="KW-1185">Reference proteome</keyword>
<evidence type="ECO:0000259" key="2">
    <source>
        <dbReference type="Pfam" id="PF14244"/>
    </source>
</evidence>
<evidence type="ECO:0000313" key="5">
    <source>
        <dbReference type="Proteomes" id="UP001370490"/>
    </source>
</evidence>
<sequence length="325" mass="35586">MAEILNKQTPTTETFAAQIGIKLDGTNYALWSQIVEMYILGKDKLGYINGDLPPPSQTDPTFRKWCTNNTIVKVYDLRCRVTHLRQSGGSLEKYYNNLQGLWHEIDFRRPNPMEYAYAQVHGEAIRQMVMITSNNTETPRAVLASKSIKSRQSTSFSTGSLSLSNGKSGMPSKSRTSSDGTKCSHCVVTTKPQLSLTPFVESSQGDVLLSDSGNNFSHQAIDSSAWILDSGATDHMTYDATDFSTTSPPRSTTIANANGAISSVTGAGIDILTKEIIGCGTRMGGSTTWMILVWVKHIMYIIKATPKNSRFGCGIAGWDTHYLVT</sequence>
<accession>A0AAN8W6Z0</accession>
<dbReference type="EMBL" id="JBAMMX010000005">
    <property type="protein sequence ID" value="KAK6941083.1"/>
    <property type="molecule type" value="Genomic_DNA"/>
</dbReference>
<evidence type="ECO:0000256" key="1">
    <source>
        <dbReference type="SAM" id="MobiDB-lite"/>
    </source>
</evidence>
<proteinExistence type="predicted"/>
<feature type="compositionally biased region" description="Polar residues" evidence="1">
    <location>
        <begin position="165"/>
        <end position="181"/>
    </location>
</feature>
<feature type="compositionally biased region" description="Low complexity" evidence="1">
    <location>
        <begin position="155"/>
        <end position="164"/>
    </location>
</feature>
<dbReference type="InterPro" id="IPR054722">
    <property type="entry name" value="PolX-like_BBD"/>
</dbReference>
<dbReference type="PANTHER" id="PTHR37610:SF38">
    <property type="entry name" value="RETROTRANSPOSON COPIA-LIKE N-TERMINAL DOMAIN-CONTAINING PROTEIN"/>
    <property type="match status" value="1"/>
</dbReference>
<dbReference type="InterPro" id="IPR029472">
    <property type="entry name" value="Copia-like_N"/>
</dbReference>
<organism evidence="4 5">
    <name type="scientific">Dillenia turbinata</name>
    <dbReference type="NCBI Taxonomy" id="194707"/>
    <lineage>
        <taxon>Eukaryota</taxon>
        <taxon>Viridiplantae</taxon>
        <taxon>Streptophyta</taxon>
        <taxon>Embryophyta</taxon>
        <taxon>Tracheophyta</taxon>
        <taxon>Spermatophyta</taxon>
        <taxon>Magnoliopsida</taxon>
        <taxon>eudicotyledons</taxon>
        <taxon>Gunneridae</taxon>
        <taxon>Pentapetalae</taxon>
        <taxon>Dilleniales</taxon>
        <taxon>Dilleniaceae</taxon>
        <taxon>Dillenia</taxon>
    </lineage>
</organism>
<feature type="domain" description="Retrovirus-related Pol polyprotein from transposon TNT 1-94-like beta-barrel" evidence="3">
    <location>
        <begin position="226"/>
        <end position="268"/>
    </location>
</feature>
<dbReference type="Pfam" id="PF14244">
    <property type="entry name" value="Retrotran_gag_3"/>
    <property type="match status" value="1"/>
</dbReference>
<protein>
    <submittedName>
        <fullName evidence="4">Retrotransposon Copia-like, N-terminal</fullName>
    </submittedName>
</protein>
<evidence type="ECO:0000259" key="3">
    <source>
        <dbReference type="Pfam" id="PF22936"/>
    </source>
</evidence>
<comment type="caution">
    <text evidence="4">The sequence shown here is derived from an EMBL/GenBank/DDBJ whole genome shotgun (WGS) entry which is preliminary data.</text>
</comment>
<feature type="region of interest" description="Disordered" evidence="1">
    <location>
        <begin position="155"/>
        <end position="183"/>
    </location>
</feature>